<keyword evidence="7 8" id="KW-0472">Membrane</keyword>
<organism evidence="10 11">
    <name type="scientific">Arcobacter arenosus</name>
    <dbReference type="NCBI Taxonomy" id="2576037"/>
    <lineage>
        <taxon>Bacteria</taxon>
        <taxon>Pseudomonadati</taxon>
        <taxon>Campylobacterota</taxon>
        <taxon>Epsilonproteobacteria</taxon>
        <taxon>Campylobacterales</taxon>
        <taxon>Arcobacteraceae</taxon>
        <taxon>Arcobacter</taxon>
    </lineage>
</organism>
<evidence type="ECO:0000256" key="5">
    <source>
        <dbReference type="ARBA" id="ARBA00022692"/>
    </source>
</evidence>
<dbReference type="AlphaFoldDB" id="A0A5R8Y2W8"/>
<dbReference type="OrthoDB" id="6501110at2"/>
<evidence type="ECO:0000259" key="9">
    <source>
        <dbReference type="Pfam" id="PF13231"/>
    </source>
</evidence>
<dbReference type="Pfam" id="PF13231">
    <property type="entry name" value="PMT_2"/>
    <property type="match status" value="1"/>
</dbReference>
<comment type="caution">
    <text evidence="10">The sequence shown here is derived from an EMBL/GenBank/DDBJ whole genome shotgun (WGS) entry which is preliminary data.</text>
</comment>
<dbReference type="GO" id="GO:0005886">
    <property type="term" value="C:plasma membrane"/>
    <property type="evidence" value="ECO:0007669"/>
    <property type="project" value="UniProtKB-SubCell"/>
</dbReference>
<feature type="domain" description="Glycosyltransferase RgtA/B/C/D-like" evidence="9">
    <location>
        <begin position="38"/>
        <end position="194"/>
    </location>
</feature>
<dbReference type="Proteomes" id="UP000308901">
    <property type="component" value="Unassembled WGS sequence"/>
</dbReference>
<keyword evidence="11" id="KW-1185">Reference proteome</keyword>
<evidence type="ECO:0000256" key="4">
    <source>
        <dbReference type="ARBA" id="ARBA00022679"/>
    </source>
</evidence>
<feature type="transmembrane region" description="Helical" evidence="8">
    <location>
        <begin position="113"/>
        <end position="130"/>
    </location>
</feature>
<dbReference type="EMBL" id="VANU01000002">
    <property type="protein sequence ID" value="TLP39623.1"/>
    <property type="molecule type" value="Genomic_DNA"/>
</dbReference>
<evidence type="ECO:0000256" key="7">
    <source>
        <dbReference type="ARBA" id="ARBA00023136"/>
    </source>
</evidence>
<proteinExistence type="predicted"/>
<feature type="transmembrane region" description="Helical" evidence="8">
    <location>
        <begin position="150"/>
        <end position="172"/>
    </location>
</feature>
<sequence length="471" mass="56698">MSNITIGSYWLDELFSVAFSHPKNSFSQMLTLTLEDVHPPLYQALLWFWYKIFGLNEFSGRSFSSLIGLFVIISSYYLSKEFLNKKESLFISLLISTNIFLILLSQEVRYYQLYMLFSILSFLFFYKYLIKKDFKNLIFYWISSSLWIYTHYYSFIFLASQLIFLIFYLIYFETNRKKLLKDTIKTIIFLIIISLPLIKYIFLATKGDKFWWIDSPSIFYFFNYMVYYFKINILSFIIIGFLFTIYFITFNDLKKEQKLQLSFLLFWIVLGIFLPYFISLSFTPLVNLRYSVILILPIYIISFYGLSKTNSTIKLLFSIVFLFFIFNQLYVFSKTKIIKPQFREVLFYINKFNKVPIYELIKENGHNGHNINHFQVYSDMLGLNLKIIDDFTFEDQKKSENLPKCFWLIYSYYSPTFKSQDDILNLFDVKDNPDFKLIKRTKFESTEAVLFSYKKEYPECKNLLKRAKSRK</sequence>
<feature type="transmembrane region" description="Helical" evidence="8">
    <location>
        <begin position="89"/>
        <end position="106"/>
    </location>
</feature>
<keyword evidence="6 8" id="KW-1133">Transmembrane helix</keyword>
<evidence type="ECO:0000256" key="1">
    <source>
        <dbReference type="ARBA" id="ARBA00004651"/>
    </source>
</evidence>
<dbReference type="GO" id="GO:0016763">
    <property type="term" value="F:pentosyltransferase activity"/>
    <property type="evidence" value="ECO:0007669"/>
    <property type="project" value="TreeGrafter"/>
</dbReference>
<name>A0A5R8Y2W8_9BACT</name>
<gene>
    <name evidence="10" type="ORF">FDK22_07070</name>
</gene>
<dbReference type="PANTHER" id="PTHR33908">
    <property type="entry name" value="MANNOSYLTRANSFERASE YKCB-RELATED"/>
    <property type="match status" value="1"/>
</dbReference>
<dbReference type="InterPro" id="IPR038731">
    <property type="entry name" value="RgtA/B/C-like"/>
</dbReference>
<feature type="transmembrane region" description="Helical" evidence="8">
    <location>
        <begin position="313"/>
        <end position="332"/>
    </location>
</feature>
<evidence type="ECO:0000313" key="10">
    <source>
        <dbReference type="EMBL" id="TLP39623.1"/>
    </source>
</evidence>
<dbReference type="PANTHER" id="PTHR33908:SF11">
    <property type="entry name" value="MEMBRANE PROTEIN"/>
    <property type="match status" value="1"/>
</dbReference>
<reference evidence="10 11" key="1">
    <citation type="submission" date="2019-05" db="EMBL/GenBank/DDBJ databases">
        <title>Arcobacter sp. nov., isolated from sea sediment.</title>
        <authorList>
            <person name="Kim W."/>
        </authorList>
    </citation>
    <scope>NUCLEOTIDE SEQUENCE [LARGE SCALE GENOMIC DNA]</scope>
    <source>
        <strain evidence="10 11">CAU 1517</strain>
    </source>
</reference>
<evidence type="ECO:0000256" key="6">
    <source>
        <dbReference type="ARBA" id="ARBA00022989"/>
    </source>
</evidence>
<comment type="subcellular location">
    <subcellularLocation>
        <location evidence="1">Cell membrane</location>
        <topology evidence="1">Multi-pass membrane protein</topology>
    </subcellularLocation>
</comment>
<evidence type="ECO:0000256" key="3">
    <source>
        <dbReference type="ARBA" id="ARBA00022676"/>
    </source>
</evidence>
<feature type="transmembrane region" description="Helical" evidence="8">
    <location>
        <begin position="261"/>
        <end position="282"/>
    </location>
</feature>
<protein>
    <recommendedName>
        <fullName evidence="9">Glycosyltransferase RgtA/B/C/D-like domain-containing protein</fullName>
    </recommendedName>
</protein>
<keyword evidence="2" id="KW-1003">Cell membrane</keyword>
<keyword evidence="5 8" id="KW-0812">Transmembrane</keyword>
<accession>A0A5R8Y2W8</accession>
<feature type="transmembrane region" description="Helical" evidence="8">
    <location>
        <begin position="288"/>
        <end position="306"/>
    </location>
</feature>
<feature type="transmembrane region" description="Helical" evidence="8">
    <location>
        <begin position="58"/>
        <end position="77"/>
    </location>
</feature>
<dbReference type="InterPro" id="IPR050297">
    <property type="entry name" value="LipidA_mod_glycosyltrf_83"/>
</dbReference>
<keyword evidence="3" id="KW-0328">Glycosyltransferase</keyword>
<evidence type="ECO:0000256" key="8">
    <source>
        <dbReference type="SAM" id="Phobius"/>
    </source>
</evidence>
<feature type="transmembrane region" description="Helical" evidence="8">
    <location>
        <begin position="184"/>
        <end position="205"/>
    </location>
</feature>
<dbReference type="GO" id="GO:0009103">
    <property type="term" value="P:lipopolysaccharide biosynthetic process"/>
    <property type="evidence" value="ECO:0007669"/>
    <property type="project" value="UniProtKB-ARBA"/>
</dbReference>
<evidence type="ECO:0000313" key="11">
    <source>
        <dbReference type="Proteomes" id="UP000308901"/>
    </source>
</evidence>
<evidence type="ECO:0000256" key="2">
    <source>
        <dbReference type="ARBA" id="ARBA00022475"/>
    </source>
</evidence>
<keyword evidence="4" id="KW-0808">Transferase</keyword>
<feature type="transmembrane region" description="Helical" evidence="8">
    <location>
        <begin position="225"/>
        <end position="249"/>
    </location>
</feature>